<dbReference type="Proteomes" id="UP001285908">
    <property type="component" value="Unassembled WGS sequence"/>
</dbReference>
<evidence type="ECO:0000313" key="2">
    <source>
        <dbReference type="EMBL" id="KAK3498795.1"/>
    </source>
</evidence>
<sequence length="55" mass="6095">MMNVLIVVFSSLQRADGSVNEPYVQLMVEVAASLNGKTPCHQESAARDRAIMETW</sequence>
<proteinExistence type="predicted"/>
<feature type="chain" id="PRO_5042608063" evidence="1">
    <location>
        <begin position="18"/>
        <end position="55"/>
    </location>
</feature>
<evidence type="ECO:0000256" key="1">
    <source>
        <dbReference type="SAM" id="SignalP"/>
    </source>
</evidence>
<keyword evidence="3" id="KW-1185">Reference proteome</keyword>
<gene>
    <name evidence="2" type="ORF">B0T23DRAFT_368585</name>
</gene>
<dbReference type="GeneID" id="87874075"/>
<evidence type="ECO:0000313" key="3">
    <source>
        <dbReference type="Proteomes" id="UP001285908"/>
    </source>
</evidence>
<name>A0AAJ0IE88_9PEZI</name>
<organism evidence="2 3">
    <name type="scientific">Neurospora hispaniola</name>
    <dbReference type="NCBI Taxonomy" id="588809"/>
    <lineage>
        <taxon>Eukaryota</taxon>
        <taxon>Fungi</taxon>
        <taxon>Dikarya</taxon>
        <taxon>Ascomycota</taxon>
        <taxon>Pezizomycotina</taxon>
        <taxon>Sordariomycetes</taxon>
        <taxon>Sordariomycetidae</taxon>
        <taxon>Sordariales</taxon>
        <taxon>Sordariaceae</taxon>
        <taxon>Neurospora</taxon>
    </lineage>
</organism>
<keyword evidence="1" id="KW-0732">Signal</keyword>
<comment type="caution">
    <text evidence="2">The sequence shown here is derived from an EMBL/GenBank/DDBJ whole genome shotgun (WGS) entry which is preliminary data.</text>
</comment>
<protein>
    <submittedName>
        <fullName evidence="2">Uncharacterized protein</fullName>
    </submittedName>
</protein>
<feature type="signal peptide" evidence="1">
    <location>
        <begin position="1"/>
        <end position="17"/>
    </location>
</feature>
<reference evidence="2 3" key="1">
    <citation type="journal article" date="2023" name="Mol. Phylogenet. Evol.">
        <title>Genome-scale phylogeny and comparative genomics of the fungal order Sordariales.</title>
        <authorList>
            <person name="Hensen N."/>
            <person name="Bonometti L."/>
            <person name="Westerberg I."/>
            <person name="Brannstrom I.O."/>
            <person name="Guillou S."/>
            <person name="Cros-Aarteil S."/>
            <person name="Calhoun S."/>
            <person name="Haridas S."/>
            <person name="Kuo A."/>
            <person name="Mondo S."/>
            <person name="Pangilinan J."/>
            <person name="Riley R."/>
            <person name="LaButti K."/>
            <person name="Andreopoulos B."/>
            <person name="Lipzen A."/>
            <person name="Chen C."/>
            <person name="Yan M."/>
            <person name="Daum C."/>
            <person name="Ng V."/>
            <person name="Clum A."/>
            <person name="Steindorff A."/>
            <person name="Ohm R.A."/>
            <person name="Martin F."/>
            <person name="Silar P."/>
            <person name="Natvig D.O."/>
            <person name="Lalanne C."/>
            <person name="Gautier V."/>
            <person name="Ament-Velasquez S.L."/>
            <person name="Kruys A."/>
            <person name="Hutchinson M.I."/>
            <person name="Powell A.J."/>
            <person name="Barry K."/>
            <person name="Miller A.N."/>
            <person name="Grigoriev I.V."/>
            <person name="Debuchy R."/>
            <person name="Gladieux P."/>
            <person name="Hiltunen Thoren M."/>
            <person name="Johannesson H."/>
        </authorList>
    </citation>
    <scope>NUCLEOTIDE SEQUENCE [LARGE SCALE GENOMIC DNA]</scope>
    <source>
        <strain evidence="2 3">FGSC 10403</strain>
    </source>
</reference>
<accession>A0AAJ0IE88</accession>
<dbReference type="RefSeq" id="XP_062696428.1">
    <property type="nucleotide sequence ID" value="XM_062836453.1"/>
</dbReference>
<dbReference type="AlphaFoldDB" id="A0AAJ0IE88"/>
<dbReference type="EMBL" id="JAULSX010000001">
    <property type="protein sequence ID" value="KAK3498795.1"/>
    <property type="molecule type" value="Genomic_DNA"/>
</dbReference>